<dbReference type="Gene3D" id="3.40.50.300">
    <property type="entry name" value="P-loop containing nucleotide triphosphate hydrolases"/>
    <property type="match status" value="1"/>
</dbReference>
<proteinExistence type="predicted"/>
<reference evidence="3" key="1">
    <citation type="submission" date="2012-02" db="EMBL/GenBank/DDBJ databases">
        <title>Complete sequence of chromosome of Methanomethylovorans hollandica DSM 15978.</title>
        <authorList>
            <person name="Lucas S."/>
            <person name="Copeland A."/>
            <person name="Lapidus A."/>
            <person name="Glavina del Rio T."/>
            <person name="Dalin E."/>
            <person name="Tice H."/>
            <person name="Bruce D."/>
            <person name="Goodwin L."/>
            <person name="Pitluck S."/>
            <person name="Peters L."/>
            <person name="Mikhailova N."/>
            <person name="Held B."/>
            <person name="Kyrpides N."/>
            <person name="Mavromatis K."/>
            <person name="Ivanova N."/>
            <person name="Brettin T."/>
            <person name="Detter J.C."/>
            <person name="Han C."/>
            <person name="Larimer F."/>
            <person name="Land M."/>
            <person name="Hauser L."/>
            <person name="Markowitz V."/>
            <person name="Cheng J.-F."/>
            <person name="Hugenholtz P."/>
            <person name="Woyke T."/>
            <person name="Wu D."/>
            <person name="Spring S."/>
            <person name="Schroeder M."/>
            <person name="Brambilla E."/>
            <person name="Klenk H.-P."/>
            <person name="Eisen J.A."/>
        </authorList>
    </citation>
    <scope>NUCLEOTIDE SEQUENCE [LARGE SCALE GENOMIC DNA]</scope>
    <source>
        <strain evidence="3">DSM 15978 / NBRC 107637 / DMS1</strain>
    </source>
</reference>
<dbReference type="RefSeq" id="WP_015324078.1">
    <property type="nucleotide sequence ID" value="NC_019977.1"/>
</dbReference>
<gene>
    <name evidence="2" type="ordered locus">Metho_0654</name>
</gene>
<dbReference type="PANTHER" id="PTHR13748:SF62">
    <property type="entry name" value="COBW DOMAIN-CONTAINING PROTEIN"/>
    <property type="match status" value="1"/>
</dbReference>
<sequence>MGSGKTTTTLKLSKRFSDVGQRIGVIVQETGDVDYEEGTLHEMGIKKKYIENVCILCSLETDIINNIQALQEEFRPDLVFIETEEAVLPVRIKADLQRMPLKNLQMAPMITIVDAKYFPLEAAMLLRYARIQVEETDIICPNKVDMADSERTSRLKNMFKDINSKASILDMNAKEGTGISELIYSLGLN</sequence>
<evidence type="ECO:0000313" key="3">
    <source>
        <dbReference type="Proteomes" id="UP000010866"/>
    </source>
</evidence>
<feature type="domain" description="CobW/HypB/UreG nucleotide-binding" evidence="1">
    <location>
        <begin position="1"/>
        <end position="169"/>
    </location>
</feature>
<dbReference type="AlphaFoldDB" id="L0KW50"/>
<dbReference type="GO" id="GO:0005737">
    <property type="term" value="C:cytoplasm"/>
    <property type="evidence" value="ECO:0007669"/>
    <property type="project" value="TreeGrafter"/>
</dbReference>
<protein>
    <submittedName>
        <fullName evidence="2">Putative GTPase, G3E family</fullName>
    </submittedName>
</protein>
<keyword evidence="3" id="KW-1185">Reference proteome</keyword>
<dbReference type="InterPro" id="IPR027417">
    <property type="entry name" value="P-loop_NTPase"/>
</dbReference>
<dbReference type="InterPro" id="IPR003495">
    <property type="entry name" value="CobW/HypB/UreG_nucleotide-bd"/>
</dbReference>
<dbReference type="PANTHER" id="PTHR13748">
    <property type="entry name" value="COBW-RELATED"/>
    <property type="match status" value="1"/>
</dbReference>
<dbReference type="STRING" id="867904.Metho_0654"/>
<evidence type="ECO:0000259" key="1">
    <source>
        <dbReference type="Pfam" id="PF02492"/>
    </source>
</evidence>
<accession>L0KW50</accession>
<organism evidence="2 3">
    <name type="scientific">Methanomethylovorans hollandica (strain DSM 15978 / NBRC 107637 / DMS1)</name>
    <dbReference type="NCBI Taxonomy" id="867904"/>
    <lineage>
        <taxon>Archaea</taxon>
        <taxon>Methanobacteriati</taxon>
        <taxon>Methanobacteriota</taxon>
        <taxon>Stenosarchaea group</taxon>
        <taxon>Methanomicrobia</taxon>
        <taxon>Methanosarcinales</taxon>
        <taxon>Methanosarcinaceae</taxon>
        <taxon>Methanomethylovorans</taxon>
    </lineage>
</organism>
<dbReference type="Proteomes" id="UP000010866">
    <property type="component" value="Chromosome"/>
</dbReference>
<dbReference type="Pfam" id="PF02492">
    <property type="entry name" value="cobW"/>
    <property type="match status" value="1"/>
</dbReference>
<dbReference type="HOGENOM" id="CLU_017452_5_1_2"/>
<dbReference type="KEGG" id="mhz:Metho_0654"/>
<dbReference type="InterPro" id="IPR051316">
    <property type="entry name" value="Zinc-reg_GTPase_activator"/>
</dbReference>
<dbReference type="GeneID" id="14407786"/>
<dbReference type="EMBL" id="CP003362">
    <property type="protein sequence ID" value="AGB48910.1"/>
    <property type="molecule type" value="Genomic_DNA"/>
</dbReference>
<name>L0KW50_METHD</name>
<evidence type="ECO:0000313" key="2">
    <source>
        <dbReference type="EMBL" id="AGB48910.1"/>
    </source>
</evidence>
<dbReference type="SUPFAM" id="SSF52540">
    <property type="entry name" value="P-loop containing nucleoside triphosphate hydrolases"/>
    <property type="match status" value="1"/>
</dbReference>
<dbReference type="OrthoDB" id="359387at2157"/>